<feature type="transmembrane region" description="Helical" evidence="18">
    <location>
        <begin position="21"/>
        <end position="44"/>
    </location>
</feature>
<evidence type="ECO:0000259" key="20">
    <source>
        <dbReference type="Pfam" id="PF00912"/>
    </source>
</evidence>
<keyword evidence="18" id="KW-0812">Transmembrane</keyword>
<evidence type="ECO:0000256" key="2">
    <source>
        <dbReference type="ARBA" id="ARBA00007090"/>
    </source>
</evidence>
<evidence type="ECO:0000256" key="17">
    <source>
        <dbReference type="SAM" id="MobiDB-lite"/>
    </source>
</evidence>
<organism evidence="21 22">
    <name type="scientific">Candidatus Shapirobacteria bacterium CG06_land_8_20_14_3_00_40_12</name>
    <dbReference type="NCBI Taxonomy" id="1974881"/>
    <lineage>
        <taxon>Bacteria</taxon>
        <taxon>Candidatus Shapironibacteriota</taxon>
    </lineage>
</organism>
<dbReference type="PANTHER" id="PTHR32282">
    <property type="entry name" value="BINDING PROTEIN TRANSPEPTIDASE, PUTATIVE-RELATED"/>
    <property type="match status" value="1"/>
</dbReference>
<comment type="similarity">
    <text evidence="3">In the N-terminal section; belongs to the glycosyltransferase 51 family.</text>
</comment>
<gene>
    <name evidence="21" type="ORF">COS78_03185</name>
</gene>
<dbReference type="GO" id="GO:0005886">
    <property type="term" value="C:plasma membrane"/>
    <property type="evidence" value="ECO:0007669"/>
    <property type="project" value="UniProtKB-SubCell"/>
</dbReference>
<keyword evidence="8" id="KW-0808">Transferase</keyword>
<evidence type="ECO:0000256" key="7">
    <source>
        <dbReference type="ARBA" id="ARBA00022676"/>
    </source>
</evidence>
<dbReference type="Gene3D" id="2.60.40.10">
    <property type="entry name" value="Immunoglobulins"/>
    <property type="match status" value="1"/>
</dbReference>
<comment type="catalytic activity">
    <reaction evidence="16">
        <text>[GlcNAc-(1-&gt;4)-Mur2Ac(oyl-L-Ala-gamma-D-Glu-L-Lys-D-Ala-D-Ala)](n)-di-trans,octa-cis-undecaprenyl diphosphate + beta-D-GlcNAc-(1-&gt;4)-Mur2Ac(oyl-L-Ala-gamma-D-Glu-L-Lys-D-Ala-D-Ala)-di-trans,octa-cis-undecaprenyl diphosphate = [GlcNAc-(1-&gt;4)-Mur2Ac(oyl-L-Ala-gamma-D-Glu-L-Lys-D-Ala-D-Ala)](n+1)-di-trans,octa-cis-undecaprenyl diphosphate + di-trans,octa-cis-undecaprenyl diphosphate + H(+)</text>
        <dbReference type="Rhea" id="RHEA:23708"/>
        <dbReference type="Rhea" id="RHEA-COMP:9602"/>
        <dbReference type="Rhea" id="RHEA-COMP:9603"/>
        <dbReference type="ChEBI" id="CHEBI:15378"/>
        <dbReference type="ChEBI" id="CHEBI:58405"/>
        <dbReference type="ChEBI" id="CHEBI:60033"/>
        <dbReference type="ChEBI" id="CHEBI:78435"/>
        <dbReference type="EC" id="2.4.99.28"/>
    </reaction>
</comment>
<feature type="domain" description="Penicillin-binding protein transpeptidase" evidence="19">
    <location>
        <begin position="334"/>
        <end position="621"/>
    </location>
</feature>
<keyword evidence="14" id="KW-0961">Cell wall biogenesis/degradation</keyword>
<keyword evidence="6" id="KW-0645">Protease</keyword>
<evidence type="ECO:0000256" key="4">
    <source>
        <dbReference type="ARBA" id="ARBA00022475"/>
    </source>
</evidence>
<dbReference type="Gene3D" id="3.40.710.10">
    <property type="entry name" value="DD-peptidase/beta-lactamase superfamily"/>
    <property type="match status" value="1"/>
</dbReference>
<evidence type="ECO:0000256" key="15">
    <source>
        <dbReference type="ARBA" id="ARBA00034000"/>
    </source>
</evidence>
<keyword evidence="4" id="KW-1003">Cell membrane</keyword>
<dbReference type="InterPro" id="IPR050396">
    <property type="entry name" value="Glycosyltr_51/Transpeptidase"/>
</dbReference>
<comment type="subcellular location">
    <subcellularLocation>
        <location evidence="1">Cell membrane</location>
    </subcellularLocation>
</comment>
<dbReference type="GO" id="GO:0006508">
    <property type="term" value="P:proteolysis"/>
    <property type="evidence" value="ECO:0007669"/>
    <property type="project" value="UniProtKB-KW"/>
</dbReference>
<evidence type="ECO:0000256" key="9">
    <source>
        <dbReference type="ARBA" id="ARBA00022801"/>
    </source>
</evidence>
<evidence type="ECO:0000256" key="8">
    <source>
        <dbReference type="ARBA" id="ARBA00022679"/>
    </source>
</evidence>
<dbReference type="InterPro" id="IPR001264">
    <property type="entry name" value="Glyco_trans_51"/>
</dbReference>
<name>A0A2M7ARM3_9BACT</name>
<dbReference type="InterPro" id="IPR001460">
    <property type="entry name" value="PCN-bd_Tpept"/>
</dbReference>
<dbReference type="Pfam" id="PF00905">
    <property type="entry name" value="Transpeptidase"/>
    <property type="match status" value="1"/>
</dbReference>
<evidence type="ECO:0000256" key="12">
    <source>
        <dbReference type="ARBA" id="ARBA00023136"/>
    </source>
</evidence>
<comment type="catalytic activity">
    <reaction evidence="15">
        <text>Preferential cleavage: (Ac)2-L-Lys-D-Ala-|-D-Ala. Also transpeptidation of peptidyl-alanyl moieties that are N-acyl substituents of D-alanine.</text>
        <dbReference type="EC" id="3.4.16.4"/>
    </reaction>
</comment>
<keyword evidence="11" id="KW-0573">Peptidoglycan synthesis</keyword>
<comment type="similarity">
    <text evidence="2">In the C-terminal section; belongs to the transpeptidase family.</text>
</comment>
<dbReference type="GO" id="GO:0008360">
    <property type="term" value="P:regulation of cell shape"/>
    <property type="evidence" value="ECO:0007669"/>
    <property type="project" value="UniProtKB-KW"/>
</dbReference>
<evidence type="ECO:0000256" key="6">
    <source>
        <dbReference type="ARBA" id="ARBA00022670"/>
    </source>
</evidence>
<evidence type="ECO:0000259" key="19">
    <source>
        <dbReference type="Pfam" id="PF00905"/>
    </source>
</evidence>
<keyword evidence="12 18" id="KW-0472">Membrane</keyword>
<reference evidence="22" key="1">
    <citation type="submission" date="2017-09" db="EMBL/GenBank/DDBJ databases">
        <title>Depth-based differentiation of microbial function through sediment-hosted aquifers and enrichment of novel symbionts in the deep terrestrial subsurface.</title>
        <authorList>
            <person name="Probst A.J."/>
            <person name="Ladd B."/>
            <person name="Jarett J.K."/>
            <person name="Geller-Mcgrath D.E."/>
            <person name="Sieber C.M.K."/>
            <person name="Emerson J.B."/>
            <person name="Anantharaman K."/>
            <person name="Thomas B.C."/>
            <person name="Malmstrom R."/>
            <person name="Stieglmeier M."/>
            <person name="Klingl A."/>
            <person name="Woyke T."/>
            <person name="Ryan C.M."/>
            <person name="Banfield J.F."/>
        </authorList>
    </citation>
    <scope>NUCLEOTIDE SEQUENCE [LARGE SCALE GENOMIC DNA]</scope>
</reference>
<evidence type="ECO:0000256" key="3">
    <source>
        <dbReference type="ARBA" id="ARBA00007739"/>
    </source>
</evidence>
<dbReference type="AlphaFoldDB" id="A0A2M7ARM3"/>
<dbReference type="GO" id="GO:0008658">
    <property type="term" value="F:penicillin binding"/>
    <property type="evidence" value="ECO:0007669"/>
    <property type="project" value="InterPro"/>
</dbReference>
<dbReference type="Pfam" id="PF00912">
    <property type="entry name" value="Transgly"/>
    <property type="match status" value="1"/>
</dbReference>
<dbReference type="PANTHER" id="PTHR32282:SF11">
    <property type="entry name" value="PENICILLIN-BINDING PROTEIN 1B"/>
    <property type="match status" value="1"/>
</dbReference>
<dbReference type="GO" id="GO:0030288">
    <property type="term" value="C:outer membrane-bounded periplasmic space"/>
    <property type="evidence" value="ECO:0007669"/>
    <property type="project" value="TreeGrafter"/>
</dbReference>
<evidence type="ECO:0000256" key="13">
    <source>
        <dbReference type="ARBA" id="ARBA00023268"/>
    </source>
</evidence>
<dbReference type="GO" id="GO:0071555">
    <property type="term" value="P:cell wall organization"/>
    <property type="evidence" value="ECO:0007669"/>
    <property type="project" value="UniProtKB-KW"/>
</dbReference>
<evidence type="ECO:0000256" key="14">
    <source>
        <dbReference type="ARBA" id="ARBA00023316"/>
    </source>
</evidence>
<keyword evidence="18" id="KW-1133">Transmembrane helix</keyword>
<evidence type="ECO:0000256" key="16">
    <source>
        <dbReference type="ARBA" id="ARBA00049902"/>
    </source>
</evidence>
<feature type="compositionally biased region" description="Pro residues" evidence="17">
    <location>
        <begin position="842"/>
        <end position="854"/>
    </location>
</feature>
<comment type="caution">
    <text evidence="21">The sequence shown here is derived from an EMBL/GenBank/DDBJ whole genome shotgun (WGS) entry which is preliminary data.</text>
</comment>
<evidence type="ECO:0000256" key="10">
    <source>
        <dbReference type="ARBA" id="ARBA00022960"/>
    </source>
</evidence>
<dbReference type="SUPFAM" id="SSF53955">
    <property type="entry name" value="Lysozyme-like"/>
    <property type="match status" value="1"/>
</dbReference>
<keyword evidence="7" id="KW-0328">Glycosyltransferase</keyword>
<dbReference type="Gene3D" id="1.10.3810.10">
    <property type="entry name" value="Biosynthetic peptidoglycan transglycosylase-like"/>
    <property type="match status" value="1"/>
</dbReference>
<evidence type="ECO:0000256" key="11">
    <source>
        <dbReference type="ARBA" id="ARBA00022984"/>
    </source>
</evidence>
<evidence type="ECO:0000256" key="1">
    <source>
        <dbReference type="ARBA" id="ARBA00004236"/>
    </source>
</evidence>
<dbReference type="GO" id="GO:0009252">
    <property type="term" value="P:peptidoglycan biosynthetic process"/>
    <property type="evidence" value="ECO:0007669"/>
    <property type="project" value="UniProtKB-KW"/>
</dbReference>
<dbReference type="SUPFAM" id="SSF56601">
    <property type="entry name" value="beta-lactamase/transpeptidase-like"/>
    <property type="match status" value="1"/>
</dbReference>
<accession>A0A2M7ARM3</accession>
<dbReference type="GO" id="GO:0009002">
    <property type="term" value="F:serine-type D-Ala-D-Ala carboxypeptidase activity"/>
    <property type="evidence" value="ECO:0007669"/>
    <property type="project" value="UniProtKB-EC"/>
</dbReference>
<protein>
    <submittedName>
        <fullName evidence="21">Penicillin-binding protein</fullName>
    </submittedName>
</protein>
<evidence type="ECO:0000313" key="22">
    <source>
        <dbReference type="Proteomes" id="UP000231407"/>
    </source>
</evidence>
<dbReference type="InterPro" id="IPR023346">
    <property type="entry name" value="Lysozyme-like_dom_sf"/>
</dbReference>
<evidence type="ECO:0000313" key="21">
    <source>
        <dbReference type="EMBL" id="PIU73279.1"/>
    </source>
</evidence>
<evidence type="ECO:0000256" key="5">
    <source>
        <dbReference type="ARBA" id="ARBA00022645"/>
    </source>
</evidence>
<keyword evidence="5" id="KW-0121">Carboxypeptidase</keyword>
<feature type="domain" description="Glycosyl transferase family 51" evidence="20">
    <location>
        <begin position="69"/>
        <end position="244"/>
    </location>
</feature>
<evidence type="ECO:0000256" key="18">
    <source>
        <dbReference type="SAM" id="Phobius"/>
    </source>
</evidence>
<sequence>MTKIYLSCFWHRLIKKISWYHFFWLLLIATGVMLLGILGLFVWFSKDLPSPLKVVRREGFTSRIYDRNGELIYDVYKDAKRTPVSWVDIPEFLKKATIAVEDKEFYKHQGFDPLTPLRIIKNIFYFHKLTGGSTLTQQLVKNVLLTSEVSITRKIKEFILAVQIEAKYKKDEILLMYLNEAPYGGSAWGVGAGSEQYFNKKVADLTFAESVILSGLPQRPNVYSPFSRTPTAYIARSEHVLTRMMEDGYITPDQKKETMLEVSNYKFFENKNQLLAPHFIFWIKDELSAKYGEDAVEGGGLKITTTLDLKIQKETQKIVSEEVDKGEKLGFTNGAAMVIDPSNGQVLAMVGSRDYSSTKTDGKFNVVTQALRQPGSAIKPVTYLTAIKKGYTAASLILDTPVTFPGVGGQPDYSPQNYTGKFLGSLSLRQALGNSINTTAVKMLARVGLPNMMKQAYEMGLSTLEPTAENLRRYGLSVTLGGADVRMIDMGMAYCAFANGGRKVEPVGVLKVEDAKGQTLEEYRPVPGMAVMTPQEAFIISNILSDNSAREITFGAVNNLSIPNYSVAVKTGTTNDKRDNWTIGWTPNLLSVVWVGNNNNSPMSKVASGVSGASPIWRRIMLSILPQRNKQDFPIPDKMANLEVDRVSGYAAHDGYPSRPEYFIDGTQPNGPDPIHLKLKICKDRAGLSPPEDVANGSFDEKEYFRFIEDDPVSTDGKNRWQDGINNWISQQSDKDKYNPPADFCRGGGQVVVNFDNPGDHSTQGNEFDVKVSTSSLKKITEVKLWVNGAENKVWMERPYETKLNLVDGLYTLKVKATDKDGNSAEREIKIGVNKPWDWTPSPTPTQTPIPTPTSLPTITPVIISPTATPSAIPT</sequence>
<keyword evidence="10" id="KW-0133">Cell shape</keyword>
<proteinExistence type="inferred from homology"/>
<dbReference type="FunFam" id="1.10.3810.10:FF:000001">
    <property type="entry name" value="Penicillin-binding protein 1A"/>
    <property type="match status" value="1"/>
</dbReference>
<dbReference type="InterPro" id="IPR036950">
    <property type="entry name" value="PBP_transglycosylase"/>
</dbReference>
<dbReference type="Proteomes" id="UP000231407">
    <property type="component" value="Unassembled WGS sequence"/>
</dbReference>
<feature type="region of interest" description="Disordered" evidence="17">
    <location>
        <begin position="835"/>
        <end position="858"/>
    </location>
</feature>
<keyword evidence="9" id="KW-0378">Hydrolase</keyword>
<dbReference type="InterPro" id="IPR013783">
    <property type="entry name" value="Ig-like_fold"/>
</dbReference>
<dbReference type="InterPro" id="IPR012338">
    <property type="entry name" value="Beta-lactam/transpept-like"/>
</dbReference>
<keyword evidence="13" id="KW-0511">Multifunctional enzyme</keyword>
<dbReference type="EMBL" id="PEWA01000043">
    <property type="protein sequence ID" value="PIU73279.1"/>
    <property type="molecule type" value="Genomic_DNA"/>
</dbReference>
<dbReference type="GO" id="GO:0008955">
    <property type="term" value="F:peptidoglycan glycosyltransferase activity"/>
    <property type="evidence" value="ECO:0007669"/>
    <property type="project" value="UniProtKB-EC"/>
</dbReference>